<evidence type="ECO:0000256" key="1">
    <source>
        <dbReference type="SAM" id="SignalP"/>
    </source>
</evidence>
<keyword evidence="3" id="KW-1185">Reference proteome</keyword>
<proteinExistence type="predicted"/>
<comment type="caution">
    <text evidence="2">The sequence shown here is derived from an EMBL/GenBank/DDBJ whole genome shotgun (WGS) entry which is preliminary data.</text>
</comment>
<feature type="signal peptide" evidence="1">
    <location>
        <begin position="1"/>
        <end position="22"/>
    </location>
</feature>
<dbReference type="Proteomes" id="UP001597357">
    <property type="component" value="Unassembled WGS sequence"/>
</dbReference>
<reference evidence="3" key="1">
    <citation type="journal article" date="2019" name="Int. J. Syst. Evol. Microbiol.">
        <title>The Global Catalogue of Microorganisms (GCM) 10K type strain sequencing project: providing services to taxonomists for standard genome sequencing and annotation.</title>
        <authorList>
            <consortium name="The Broad Institute Genomics Platform"/>
            <consortium name="The Broad Institute Genome Sequencing Center for Infectious Disease"/>
            <person name="Wu L."/>
            <person name="Ma J."/>
        </authorList>
    </citation>
    <scope>NUCLEOTIDE SEQUENCE [LARGE SCALE GENOMIC DNA]</scope>
    <source>
        <strain evidence="3">KCTC 42255</strain>
    </source>
</reference>
<accession>A0ABW5SBB0</accession>
<organism evidence="2 3">
    <name type="scientific">Mesonia sediminis</name>
    <dbReference type="NCBI Taxonomy" id="1703946"/>
    <lineage>
        <taxon>Bacteria</taxon>
        <taxon>Pseudomonadati</taxon>
        <taxon>Bacteroidota</taxon>
        <taxon>Flavobacteriia</taxon>
        <taxon>Flavobacteriales</taxon>
        <taxon>Flavobacteriaceae</taxon>
        <taxon>Mesonia</taxon>
    </lineage>
</organism>
<feature type="chain" id="PRO_5045458797" description="MORN repeat protein" evidence="1">
    <location>
        <begin position="23"/>
        <end position="165"/>
    </location>
</feature>
<evidence type="ECO:0000313" key="2">
    <source>
        <dbReference type="EMBL" id="MFD2696452.1"/>
    </source>
</evidence>
<keyword evidence="1" id="KW-0732">Signal</keyword>
<sequence length="165" mass="19460">MWKCTYTLSILLVLTLGLSAQAQNQSEKLWLDALCDTEWQGTGKLMGRPAVFKMKWKKHWEGKFYSLAFENKMNEVENGMAAQAFYQWDDSGKINGQWFDSRGKQLELTGHLHENELLVYWKEKGGEQGKSHYRYQPEDDTWVVKDYIKIKEAYQLFAEASYRRK</sequence>
<dbReference type="RefSeq" id="WP_379042567.1">
    <property type="nucleotide sequence ID" value="NZ_JBHULZ010000002.1"/>
</dbReference>
<name>A0ABW5SBB0_9FLAO</name>
<gene>
    <name evidence="2" type="ORF">ACFSQ0_00430</name>
</gene>
<protein>
    <recommendedName>
        <fullName evidence="4">MORN repeat protein</fullName>
    </recommendedName>
</protein>
<evidence type="ECO:0008006" key="4">
    <source>
        <dbReference type="Google" id="ProtNLM"/>
    </source>
</evidence>
<dbReference type="EMBL" id="JBHULZ010000002">
    <property type="protein sequence ID" value="MFD2696452.1"/>
    <property type="molecule type" value="Genomic_DNA"/>
</dbReference>
<evidence type="ECO:0000313" key="3">
    <source>
        <dbReference type="Proteomes" id="UP001597357"/>
    </source>
</evidence>